<dbReference type="EMBL" id="JAWLUP010000008">
    <property type="protein sequence ID" value="MDV7264229.1"/>
    <property type="molecule type" value="Genomic_DNA"/>
</dbReference>
<feature type="transmembrane region" description="Helical" evidence="6">
    <location>
        <begin position="422"/>
        <end position="445"/>
    </location>
</feature>
<feature type="transmembrane region" description="Helical" evidence="6">
    <location>
        <begin position="457"/>
        <end position="479"/>
    </location>
</feature>
<protein>
    <submittedName>
        <fullName evidence="8">MFS transporter</fullName>
    </submittedName>
</protein>
<feature type="transmembrane region" description="Helical" evidence="6">
    <location>
        <begin position="316"/>
        <end position="341"/>
    </location>
</feature>
<dbReference type="Pfam" id="PF07690">
    <property type="entry name" value="MFS_1"/>
    <property type="match status" value="1"/>
</dbReference>
<dbReference type="Gene3D" id="1.20.1250.20">
    <property type="entry name" value="MFS general substrate transporter like domains"/>
    <property type="match status" value="1"/>
</dbReference>
<dbReference type="PANTHER" id="PTHR42718:SF9">
    <property type="entry name" value="MAJOR FACILITATOR SUPERFAMILY MULTIDRUG TRANSPORTER MFSC"/>
    <property type="match status" value="1"/>
</dbReference>
<dbReference type="PANTHER" id="PTHR42718">
    <property type="entry name" value="MAJOR FACILITATOR SUPERFAMILY MULTIDRUG TRANSPORTER MFSC"/>
    <property type="match status" value="1"/>
</dbReference>
<reference evidence="8" key="1">
    <citation type="submission" date="2023-10" db="EMBL/GenBank/DDBJ databases">
        <title>Development of a sustainable strategy for remediation of hydrocarbon-contaminated territories based on the waste exchange concept.</title>
        <authorList>
            <person name="Krivoruchko A."/>
        </authorList>
    </citation>
    <scope>NUCLEOTIDE SEQUENCE</scope>
    <source>
        <strain evidence="8">IEGM 68</strain>
    </source>
</reference>
<dbReference type="AlphaFoldDB" id="A0AAE4UXC4"/>
<organism evidence="8 9">
    <name type="scientific">Rhodococcus oxybenzonivorans</name>
    <dbReference type="NCBI Taxonomy" id="1990687"/>
    <lineage>
        <taxon>Bacteria</taxon>
        <taxon>Bacillati</taxon>
        <taxon>Actinomycetota</taxon>
        <taxon>Actinomycetes</taxon>
        <taxon>Mycobacteriales</taxon>
        <taxon>Nocardiaceae</taxon>
        <taxon>Rhodococcus</taxon>
    </lineage>
</organism>
<feature type="domain" description="Major facilitator superfamily (MFS) profile" evidence="7">
    <location>
        <begin position="20"/>
        <end position="483"/>
    </location>
</feature>
<evidence type="ECO:0000259" key="7">
    <source>
        <dbReference type="PROSITE" id="PS50850"/>
    </source>
</evidence>
<feature type="transmembrane region" description="Helical" evidence="6">
    <location>
        <begin position="143"/>
        <end position="166"/>
    </location>
</feature>
<dbReference type="Proteomes" id="UP001185863">
    <property type="component" value="Unassembled WGS sequence"/>
</dbReference>
<evidence type="ECO:0000313" key="8">
    <source>
        <dbReference type="EMBL" id="MDV7264229.1"/>
    </source>
</evidence>
<evidence type="ECO:0000256" key="3">
    <source>
        <dbReference type="ARBA" id="ARBA00022692"/>
    </source>
</evidence>
<evidence type="ECO:0000256" key="2">
    <source>
        <dbReference type="ARBA" id="ARBA00022448"/>
    </source>
</evidence>
<evidence type="ECO:0000256" key="1">
    <source>
        <dbReference type="ARBA" id="ARBA00004651"/>
    </source>
</evidence>
<keyword evidence="3 6" id="KW-0812">Transmembrane</keyword>
<feature type="transmembrane region" description="Helical" evidence="6">
    <location>
        <begin position="231"/>
        <end position="253"/>
    </location>
</feature>
<feature type="transmembrane region" description="Helical" evidence="6">
    <location>
        <begin position="206"/>
        <end position="225"/>
    </location>
</feature>
<accession>A0AAE4UXC4</accession>
<dbReference type="InterPro" id="IPR011701">
    <property type="entry name" value="MFS"/>
</dbReference>
<keyword evidence="2" id="KW-0813">Transport</keyword>
<feature type="transmembrane region" description="Helical" evidence="6">
    <location>
        <begin position="86"/>
        <end position="105"/>
    </location>
</feature>
<feature type="transmembrane region" description="Helical" evidence="6">
    <location>
        <begin position="111"/>
        <end position="131"/>
    </location>
</feature>
<comment type="caution">
    <text evidence="8">The sequence shown here is derived from an EMBL/GenBank/DDBJ whole genome shotgun (WGS) entry which is preliminary data.</text>
</comment>
<evidence type="ECO:0000256" key="4">
    <source>
        <dbReference type="ARBA" id="ARBA00022989"/>
    </source>
</evidence>
<gene>
    <name evidence="8" type="ORF">R4315_06665</name>
</gene>
<comment type="subcellular location">
    <subcellularLocation>
        <location evidence="1">Cell membrane</location>
        <topology evidence="1">Multi-pass membrane protein</topology>
    </subcellularLocation>
</comment>
<proteinExistence type="predicted"/>
<name>A0AAE4UXC4_9NOCA</name>
<evidence type="ECO:0000313" key="9">
    <source>
        <dbReference type="Proteomes" id="UP001185863"/>
    </source>
</evidence>
<dbReference type="GO" id="GO:0005886">
    <property type="term" value="C:plasma membrane"/>
    <property type="evidence" value="ECO:0007669"/>
    <property type="project" value="UniProtKB-SubCell"/>
</dbReference>
<feature type="transmembrane region" description="Helical" evidence="6">
    <location>
        <begin position="274"/>
        <end position="296"/>
    </location>
</feature>
<dbReference type="InterPro" id="IPR036259">
    <property type="entry name" value="MFS_trans_sf"/>
</dbReference>
<dbReference type="RefSeq" id="WP_317744263.1">
    <property type="nucleotide sequence ID" value="NZ_JAWLUP010000008.1"/>
</dbReference>
<keyword evidence="5 6" id="KW-0472">Membrane</keyword>
<sequence>MSSNLDKDVSGVRKRSVSLVIAGLILAELVGAFESGMALQLLYSNDPFFGTDIAKLSWIVTAYSLVAAASVGICGRLGDQFGRRKVLIVVLLLATVGSLVSALAPNVEIVIAGRAVQGIAACILPLTFGIARQVLPDKKVPLAFTLLGLTATAAGAGGILLAGVIIDHFTWPVMFYACAVLSLIACVSTLVMIPEDSSESMAGGRIDYLGVVLFAVGIWAVLYAITKASDWGFTSSRTLLFAGMGAAVLALWTKWELRVSDPVFELRRFRNPKFSLTMVATALCGLALLGMAGVFNKAVMRTPEYLASSDGTTIDLPVGLGFTATQAGIPSVLGALIGYTISPMIARLCRTLGAARTLMIAFVIGIVAYVGFLFTYSSAVAFVINMVVLVALALGFALAGLPMLIVECVPQTETSAATGMQLVVRTAFTGVGTAGIGIILALSTIDVGSRSFLSETGLQVAVLVGVTVSVVGLAIVFAASRLKASEPDNNPRHADTPVTVTAE</sequence>
<feature type="transmembrane region" description="Helical" evidence="6">
    <location>
        <begin position="56"/>
        <end position="74"/>
    </location>
</feature>
<feature type="transmembrane region" description="Helical" evidence="6">
    <location>
        <begin position="172"/>
        <end position="194"/>
    </location>
</feature>
<evidence type="ECO:0000256" key="5">
    <source>
        <dbReference type="ARBA" id="ARBA00023136"/>
    </source>
</evidence>
<feature type="transmembrane region" description="Helical" evidence="6">
    <location>
        <begin position="380"/>
        <end position="401"/>
    </location>
</feature>
<dbReference type="InterPro" id="IPR020846">
    <property type="entry name" value="MFS_dom"/>
</dbReference>
<evidence type="ECO:0000256" key="6">
    <source>
        <dbReference type="SAM" id="Phobius"/>
    </source>
</evidence>
<dbReference type="PROSITE" id="PS50850">
    <property type="entry name" value="MFS"/>
    <property type="match status" value="1"/>
</dbReference>
<keyword evidence="4 6" id="KW-1133">Transmembrane helix</keyword>
<feature type="transmembrane region" description="Helical" evidence="6">
    <location>
        <begin position="353"/>
        <end position="374"/>
    </location>
</feature>
<dbReference type="SUPFAM" id="SSF103473">
    <property type="entry name" value="MFS general substrate transporter"/>
    <property type="match status" value="1"/>
</dbReference>
<dbReference type="GO" id="GO:0022857">
    <property type="term" value="F:transmembrane transporter activity"/>
    <property type="evidence" value="ECO:0007669"/>
    <property type="project" value="InterPro"/>
</dbReference>